<comment type="similarity">
    <text evidence="2 10">Belongs to the glutamate--cysteine ligase type 3 family.</text>
</comment>
<dbReference type="STRING" id="691883.A0A058Z4L2"/>
<dbReference type="Pfam" id="PF03074">
    <property type="entry name" value="GCS"/>
    <property type="match status" value="2"/>
</dbReference>
<proteinExistence type="inferred from homology"/>
<name>A0A058Z4L2_FONAL</name>
<dbReference type="GO" id="GO:0005524">
    <property type="term" value="F:ATP binding"/>
    <property type="evidence" value="ECO:0007669"/>
    <property type="project" value="UniProtKB-UniRule"/>
</dbReference>
<dbReference type="RefSeq" id="XP_009496800.1">
    <property type="nucleotide sequence ID" value="XM_009498525.1"/>
</dbReference>
<sequence length="798" mass="86504">MGLLSQGTPLDWADAVPHAESIRADGLTQVINVFKSASARKNDPRLWGDEIEGVLVNLDEQGKAARLGLRAGRVLDKLMAEEEDIKATGRTPVALWRPEYGRYMLECTPGSPYGPHVKDLLQVEPNMVARREMISGHLRPNERLLTITTFPRLGALAAPVSSLAEGAVDPGPQMAPEAEVAPFTEPWHPQHGDAAHSLFAPDELINTHPRFRTLTANIRQRRGAKVCVAVPVFRDTNTPWPFRDGPYPVTPHPVDGAPPADLPAGQIYMDSMCFGMGNCCLQTTFQASCIAEARRLYDQMIPLTPVLMAVSAAAPIWRGYLADIDCRWNQISASVDDRTRRERGLEPYPADGPAGYVIGKSRYGSVDSYLEASSDRFNDLPLVMNEPARERLEAAGVPAPIARHLAHLFIRDPLVLYRELLVQDNAHSTDHFENIQSTNWQTMRFKPPPLAPLTPPSIVPSVAASAMPSPTGEGPSSGEAIAAPVVNLPPPTVDAPKQDQQETEEDYCLEGPLGWRVEFRSLEVQFTEFENAAFAVFTALLARLIVEGVRCPTTGTTRHVDFRMPITLVDENLERAHRRGAVLTEKFHFRRDSIVDGDDGGSQAATSEDVRASPEDVAAARDLLEEQSAGRIVAETIIPLIRQYLDAAGGLAPEQRATLDRYLDLVAGRASGRYQTNAAWIRDFVRAHPAYKQDSHVSDEINFDLMRAISAISSPSHAADYPTPADLAAGLPALNTERLWGSLPRPVAAARFAPLSDPETSGCASSAASSTEGIILSAPPSATSRAAAATAAAAAASS</sequence>
<dbReference type="InterPro" id="IPR014746">
    <property type="entry name" value="Gln_synth/guanido_kin_cat_dom"/>
</dbReference>
<dbReference type="OMA" id="ATWMRRF"/>
<comment type="pathway">
    <text evidence="1 10">Sulfur metabolism; glutathione biosynthesis; glutathione from L-cysteine and L-glutamate: step 1/2.</text>
</comment>
<accession>A0A058Z4L2</accession>
<organism evidence="11">
    <name type="scientific">Fonticula alba</name>
    <name type="common">Slime mold</name>
    <dbReference type="NCBI Taxonomy" id="691883"/>
    <lineage>
        <taxon>Eukaryota</taxon>
        <taxon>Rotosphaerida</taxon>
        <taxon>Fonticulaceae</taxon>
        <taxon>Fonticula</taxon>
    </lineage>
</organism>
<dbReference type="SUPFAM" id="SSF55931">
    <property type="entry name" value="Glutamine synthetase/guanido kinase"/>
    <property type="match status" value="1"/>
</dbReference>
<dbReference type="GO" id="GO:0006750">
    <property type="term" value="P:glutathione biosynthetic process"/>
    <property type="evidence" value="ECO:0007669"/>
    <property type="project" value="UniProtKB-UniRule"/>
</dbReference>
<dbReference type="AlphaFoldDB" id="A0A058Z4L2"/>
<evidence type="ECO:0000256" key="6">
    <source>
        <dbReference type="ARBA" id="ARBA00022741"/>
    </source>
</evidence>
<reference evidence="11" key="1">
    <citation type="submission" date="2013-04" db="EMBL/GenBank/DDBJ databases">
        <title>The Genome Sequence of Fonticula alba ATCC 38817.</title>
        <authorList>
            <consortium name="The Broad Institute Genomics Platform"/>
            <person name="Russ C."/>
            <person name="Cuomo C."/>
            <person name="Burger G."/>
            <person name="Gray M.W."/>
            <person name="Holland P.W.H."/>
            <person name="King N."/>
            <person name="Lang F.B.F."/>
            <person name="Roger A.J."/>
            <person name="Ruiz-Trillo I."/>
            <person name="Brown M."/>
            <person name="Walker B."/>
            <person name="Young S."/>
            <person name="Zeng Q."/>
            <person name="Gargeya S."/>
            <person name="Fitzgerald M."/>
            <person name="Haas B."/>
            <person name="Abouelleil A."/>
            <person name="Allen A.W."/>
            <person name="Alvarado L."/>
            <person name="Arachchi H.M."/>
            <person name="Berlin A.M."/>
            <person name="Chapman S.B."/>
            <person name="Gainer-Dewar J."/>
            <person name="Goldberg J."/>
            <person name="Griggs A."/>
            <person name="Gujja S."/>
            <person name="Hansen M."/>
            <person name="Howarth C."/>
            <person name="Imamovic A."/>
            <person name="Ireland A."/>
            <person name="Larimer J."/>
            <person name="McCowan C."/>
            <person name="Murphy C."/>
            <person name="Pearson M."/>
            <person name="Poon T.W."/>
            <person name="Priest M."/>
            <person name="Roberts A."/>
            <person name="Saif S."/>
            <person name="Shea T."/>
            <person name="Sisk P."/>
            <person name="Sykes S."/>
            <person name="Wortman J."/>
            <person name="Nusbaum C."/>
            <person name="Birren B."/>
        </authorList>
    </citation>
    <scope>NUCLEOTIDE SEQUENCE [LARGE SCALE GENOMIC DNA]</scope>
    <source>
        <strain evidence="11">ATCC 38817</strain>
    </source>
</reference>
<evidence type="ECO:0000256" key="7">
    <source>
        <dbReference type="ARBA" id="ARBA00022840"/>
    </source>
</evidence>
<dbReference type="Proteomes" id="UP000030693">
    <property type="component" value="Unassembled WGS sequence"/>
</dbReference>
<evidence type="ECO:0000256" key="10">
    <source>
        <dbReference type="RuleBase" id="RU367135"/>
    </source>
</evidence>
<keyword evidence="5 10" id="KW-0317">Glutathione biosynthesis</keyword>
<keyword evidence="6 10" id="KW-0547">Nucleotide-binding</keyword>
<evidence type="ECO:0000256" key="2">
    <source>
        <dbReference type="ARBA" id="ARBA00008100"/>
    </source>
</evidence>
<protein>
    <recommendedName>
        <fullName evidence="3 10">Glutamate--cysteine ligase</fullName>
        <ecNumber evidence="3 10">6.3.2.2</ecNumber>
    </recommendedName>
    <alternativeName>
        <fullName evidence="9 10">Gamma-ECS</fullName>
    </alternativeName>
    <alternativeName>
        <fullName evidence="8 10">Gamma-glutamylcysteine synthetase</fullName>
    </alternativeName>
</protein>
<dbReference type="Gene3D" id="3.30.590.50">
    <property type="match status" value="2"/>
</dbReference>
<keyword evidence="12" id="KW-1185">Reference proteome</keyword>
<dbReference type="PANTHER" id="PTHR11164">
    <property type="entry name" value="GLUTAMATE CYSTEINE LIGASE"/>
    <property type="match status" value="1"/>
</dbReference>
<evidence type="ECO:0000256" key="5">
    <source>
        <dbReference type="ARBA" id="ARBA00022684"/>
    </source>
</evidence>
<keyword evidence="4 10" id="KW-0436">Ligase</keyword>
<dbReference type="PANTHER" id="PTHR11164:SF0">
    <property type="entry name" value="GLUTAMATE--CYSTEINE LIGASE CATALYTIC SUBUNIT"/>
    <property type="match status" value="1"/>
</dbReference>
<dbReference type="GO" id="GO:0017109">
    <property type="term" value="C:glutamate-cysteine ligase complex"/>
    <property type="evidence" value="ECO:0007669"/>
    <property type="project" value="TreeGrafter"/>
</dbReference>
<dbReference type="GeneID" id="20529371"/>
<evidence type="ECO:0000256" key="1">
    <source>
        <dbReference type="ARBA" id="ARBA00005006"/>
    </source>
</evidence>
<gene>
    <name evidence="11" type="ORF">H696_04646</name>
</gene>
<evidence type="ECO:0000313" key="12">
    <source>
        <dbReference type="Proteomes" id="UP000030693"/>
    </source>
</evidence>
<dbReference type="UniPathway" id="UPA00142">
    <property type="reaction ID" value="UER00209"/>
</dbReference>
<evidence type="ECO:0000256" key="9">
    <source>
        <dbReference type="ARBA" id="ARBA00032122"/>
    </source>
</evidence>
<dbReference type="eggNOG" id="KOG3754">
    <property type="taxonomic scope" value="Eukaryota"/>
</dbReference>
<evidence type="ECO:0000313" key="11">
    <source>
        <dbReference type="EMBL" id="KCV69229.1"/>
    </source>
</evidence>
<dbReference type="GO" id="GO:0004357">
    <property type="term" value="F:glutamate-cysteine ligase activity"/>
    <property type="evidence" value="ECO:0007669"/>
    <property type="project" value="UniProtKB-UniRule"/>
</dbReference>
<evidence type="ECO:0000256" key="3">
    <source>
        <dbReference type="ARBA" id="ARBA00012220"/>
    </source>
</evidence>
<dbReference type="OrthoDB" id="7939818at2759"/>
<evidence type="ECO:0000256" key="4">
    <source>
        <dbReference type="ARBA" id="ARBA00022598"/>
    </source>
</evidence>
<dbReference type="EMBL" id="KB932207">
    <property type="protein sequence ID" value="KCV69229.1"/>
    <property type="molecule type" value="Genomic_DNA"/>
</dbReference>
<dbReference type="Gene3D" id="1.10.8.960">
    <property type="match status" value="1"/>
</dbReference>
<dbReference type="InterPro" id="IPR004308">
    <property type="entry name" value="GCS"/>
</dbReference>
<dbReference type="EC" id="6.3.2.2" evidence="3 10"/>
<evidence type="ECO:0000256" key="8">
    <source>
        <dbReference type="ARBA" id="ARBA00030585"/>
    </source>
</evidence>
<comment type="catalytic activity">
    <reaction evidence="10">
        <text>L-cysteine + L-glutamate + ATP = gamma-L-glutamyl-L-cysteine + ADP + phosphate + H(+)</text>
        <dbReference type="Rhea" id="RHEA:13285"/>
        <dbReference type="ChEBI" id="CHEBI:15378"/>
        <dbReference type="ChEBI" id="CHEBI:29985"/>
        <dbReference type="ChEBI" id="CHEBI:30616"/>
        <dbReference type="ChEBI" id="CHEBI:35235"/>
        <dbReference type="ChEBI" id="CHEBI:43474"/>
        <dbReference type="ChEBI" id="CHEBI:58173"/>
        <dbReference type="ChEBI" id="CHEBI:456216"/>
        <dbReference type="EC" id="6.3.2.2"/>
    </reaction>
</comment>
<keyword evidence="7 10" id="KW-0067">ATP-binding</keyword>